<accession>A0A4V2UMT5</accession>
<gene>
    <name evidence="3" type="ORF">EDD52_12516</name>
</gene>
<feature type="compositionally biased region" description="Polar residues" evidence="1">
    <location>
        <begin position="1"/>
        <end position="10"/>
    </location>
</feature>
<protein>
    <submittedName>
        <fullName evidence="3">Putative hemolysin</fullName>
    </submittedName>
</protein>
<proteinExistence type="predicted"/>
<comment type="caution">
    <text evidence="3">The sequence shown here is derived from an EMBL/GenBank/DDBJ whole genome shotgun (WGS) entry which is preliminary data.</text>
</comment>
<keyword evidence="4" id="KW-1185">Reference proteome</keyword>
<evidence type="ECO:0000259" key="2">
    <source>
        <dbReference type="Pfam" id="PF19576"/>
    </source>
</evidence>
<dbReference type="InterPro" id="IPR045746">
    <property type="entry name" value="ACT14924-like_Acyltransf_dom"/>
</dbReference>
<organism evidence="3 4">
    <name type="scientific">Primorskyibacter sedentarius</name>
    <dbReference type="NCBI Taxonomy" id="745311"/>
    <lineage>
        <taxon>Bacteria</taxon>
        <taxon>Pseudomonadati</taxon>
        <taxon>Pseudomonadota</taxon>
        <taxon>Alphaproteobacteria</taxon>
        <taxon>Rhodobacterales</taxon>
        <taxon>Roseobacteraceae</taxon>
        <taxon>Primorskyibacter</taxon>
    </lineage>
</organism>
<evidence type="ECO:0000313" key="3">
    <source>
        <dbReference type="EMBL" id="TCS58457.1"/>
    </source>
</evidence>
<name>A0A4V2UMT5_9RHOB</name>
<dbReference type="EMBL" id="SLZU01000025">
    <property type="protein sequence ID" value="TCS58457.1"/>
    <property type="molecule type" value="Genomic_DNA"/>
</dbReference>
<feature type="region of interest" description="Disordered" evidence="1">
    <location>
        <begin position="1"/>
        <end position="32"/>
    </location>
</feature>
<dbReference type="AlphaFoldDB" id="A0A4V2UMT5"/>
<reference evidence="3 4" key="1">
    <citation type="submission" date="2019-03" db="EMBL/GenBank/DDBJ databases">
        <title>Genomic Encyclopedia of Type Strains, Phase IV (KMG-IV): sequencing the most valuable type-strain genomes for metagenomic binning, comparative biology and taxonomic classification.</title>
        <authorList>
            <person name="Goeker M."/>
        </authorList>
    </citation>
    <scope>NUCLEOTIDE SEQUENCE [LARGE SCALE GENOMIC DNA]</scope>
    <source>
        <strain evidence="3 4">DSM 104836</strain>
    </source>
</reference>
<dbReference type="CDD" id="cd07986">
    <property type="entry name" value="LPLAT_ACT14924-like"/>
    <property type="match status" value="1"/>
</dbReference>
<dbReference type="Pfam" id="PF19576">
    <property type="entry name" value="Acyltransf_2"/>
    <property type="match status" value="1"/>
</dbReference>
<feature type="domain" description="Putative acyltransferase ACT14924-like acyltransferase" evidence="2">
    <location>
        <begin position="99"/>
        <end position="241"/>
    </location>
</feature>
<dbReference type="Proteomes" id="UP000295696">
    <property type="component" value="Unassembled WGS sequence"/>
</dbReference>
<sequence length="303" mass="33948">MVDSTQSQRDLMSGKTRQLLGQGDGTNLADQPYDRRRLSYANTFENAFQVKTIQAMELLTGKLRLLRRIRKFEAMGVPEGQGFWQQALDVMGIDLMTPAEQIARIPKEGPLVITANHPHGLIDGMILAELIGRVRTDYKILTRSLLTGVGEIEQFMIPVPFAHEADALQQNLEMRKRAMQHLQNGGVVVLFPSGVVASSSTMFGDAVEADWNPFTAKMIQRSNARVMPIFFPGANSRWYQMANRVSATMRQGLLLYEVVHALDKPQAPVVGQVIERDAIQEWSSNPRGFVAWLREQTLALRDG</sequence>
<evidence type="ECO:0000313" key="4">
    <source>
        <dbReference type="Proteomes" id="UP000295696"/>
    </source>
</evidence>
<evidence type="ECO:0000256" key="1">
    <source>
        <dbReference type="SAM" id="MobiDB-lite"/>
    </source>
</evidence>